<dbReference type="PANTHER" id="PTHR11895">
    <property type="entry name" value="TRANSAMIDASE"/>
    <property type="match status" value="1"/>
</dbReference>
<name>A0ABR3BJN6_9TREE</name>
<reference evidence="2" key="2">
    <citation type="submission" date="2024-01" db="EMBL/GenBank/DDBJ databases">
        <title>Comparative genomics of Cryptococcus and Kwoniella reveals pathogenesis evolution and contrasting modes of karyotype evolution via chromosome fusion or intercentromeric recombination.</title>
        <authorList>
            <person name="Coelho M.A."/>
            <person name="David-Palma M."/>
            <person name="Shea T."/>
            <person name="Bowers K."/>
            <person name="Mcginley-Smith S."/>
            <person name="Mohammad A.W."/>
            <person name="Gnirke A."/>
            <person name="Yurkov A.M."/>
            <person name="Nowrousian M."/>
            <person name="Sun S."/>
            <person name="Cuomo C.A."/>
            <person name="Heitman J."/>
        </authorList>
    </citation>
    <scope>NUCLEOTIDE SEQUENCE</scope>
    <source>
        <strain evidence="2">IND107</strain>
    </source>
</reference>
<gene>
    <name evidence="2" type="ORF">I308_106507</name>
</gene>
<dbReference type="EMBL" id="ATAM02000013">
    <property type="protein sequence ID" value="KAL0240707.1"/>
    <property type="molecule type" value="Genomic_DNA"/>
</dbReference>
<dbReference type="Pfam" id="PF01425">
    <property type="entry name" value="Amidase"/>
    <property type="match status" value="1"/>
</dbReference>
<dbReference type="SUPFAM" id="SSF75304">
    <property type="entry name" value="Amidase signature (AS) enzymes"/>
    <property type="match status" value="1"/>
</dbReference>
<feature type="domain" description="Amidase" evidence="1">
    <location>
        <begin position="79"/>
        <end position="341"/>
    </location>
</feature>
<dbReference type="InterPro" id="IPR023631">
    <property type="entry name" value="Amidase_dom"/>
</dbReference>
<evidence type="ECO:0000259" key="1">
    <source>
        <dbReference type="Pfam" id="PF01425"/>
    </source>
</evidence>
<protein>
    <recommendedName>
        <fullName evidence="1">Amidase domain-containing protein</fullName>
    </recommendedName>
</protein>
<dbReference type="Proteomes" id="UP000054399">
    <property type="component" value="Unassembled WGS sequence"/>
</dbReference>
<accession>A0ABR3BJN6</accession>
<proteinExistence type="predicted"/>
<keyword evidence="3" id="KW-1185">Reference proteome</keyword>
<evidence type="ECO:0000313" key="2">
    <source>
        <dbReference type="EMBL" id="KAL0240707.1"/>
    </source>
</evidence>
<dbReference type="GeneID" id="91993362"/>
<dbReference type="InterPro" id="IPR036928">
    <property type="entry name" value="AS_sf"/>
</dbReference>
<dbReference type="InterPro" id="IPR000120">
    <property type="entry name" value="Amidase"/>
</dbReference>
<reference evidence="2" key="1">
    <citation type="submission" date="2015-01" db="EMBL/GenBank/DDBJ databases">
        <authorList>
            <consortium name="The Broad Institute Genomics Platform"/>
            <person name="Cuomo C."/>
            <person name="Litvintseva A."/>
            <person name="Chen Y."/>
            <person name="Heitman J."/>
            <person name="Sun S."/>
            <person name="Springer D."/>
            <person name="Dromer F."/>
            <person name="Young S."/>
            <person name="Zeng Q."/>
            <person name="Gargeya S."/>
            <person name="Abouelleil A."/>
            <person name="Alvarado L."/>
            <person name="Chapman S.B."/>
            <person name="Gainer-Dewar J."/>
            <person name="Goldberg J."/>
            <person name="Griggs A."/>
            <person name="Gujja S."/>
            <person name="Hansen M."/>
            <person name="Howarth C."/>
            <person name="Imamovic A."/>
            <person name="Larimer J."/>
            <person name="Murphy C."/>
            <person name="Naylor J."/>
            <person name="Pearson M."/>
            <person name="Priest M."/>
            <person name="Roberts A."/>
            <person name="Saif S."/>
            <person name="Shea T."/>
            <person name="Sykes S."/>
            <person name="Wortman J."/>
            <person name="Nusbaum C."/>
            <person name="Birren B."/>
        </authorList>
    </citation>
    <scope>NUCLEOTIDE SEQUENCE</scope>
    <source>
        <strain evidence="2">IND107</strain>
    </source>
</reference>
<organism evidence="2 3">
    <name type="scientific">Cryptococcus tetragattii IND107</name>
    <dbReference type="NCBI Taxonomy" id="1296105"/>
    <lineage>
        <taxon>Eukaryota</taxon>
        <taxon>Fungi</taxon>
        <taxon>Dikarya</taxon>
        <taxon>Basidiomycota</taxon>
        <taxon>Agaricomycotina</taxon>
        <taxon>Tremellomycetes</taxon>
        <taxon>Tremellales</taxon>
        <taxon>Cryptococcaceae</taxon>
        <taxon>Cryptococcus</taxon>
        <taxon>Cryptococcus gattii species complex</taxon>
    </lineage>
</organism>
<dbReference type="PANTHER" id="PTHR11895:SF7">
    <property type="entry name" value="GLUTAMYL-TRNA(GLN) AMIDOTRANSFERASE SUBUNIT A, MITOCHONDRIAL"/>
    <property type="match status" value="1"/>
</dbReference>
<sequence>MQPDGTSAQTAIIRLHPTNGIISAFNFREDDHRQRVDRVTVPKRSWLLYLTYYLGLSSHFIKGSTIALARGNQITLSQVVEDHLDRYHSRDRKIHAWAYLDEDLVKAEAKRLDDIPPRERGPLHGMIVGVKDMIYTKDMPTQHGSKIYDGHFLENDAPCVAVLRSLGALILGKTHTTEFAAIHVGGETTNPFDQARTPGGSSSGSAAAVSDWQCHVALGTQTVGSTIRPGSFNGIFSMKFTFGAVSREGLKMCANSLDTLGVFARSLTDIELITSALGIHDDIPPSVTLKSIAQLKFAYVKTSQWNPKGERVSSELQNAWVSSQDSLRKAGAVVEEVELGPAFDFASTPSNLTIMTSWMTASVASLRPVIDRIAGQYDAIVTPSAPGVAPVGLKHTGDARYCGLPIGLTLVGPRFEDERLISVAKGCFKAWTSDPVFARVILETAPKGASHCVIEDDIESVKWE</sequence>
<comment type="caution">
    <text evidence="2">The sequence shown here is derived from an EMBL/GenBank/DDBJ whole genome shotgun (WGS) entry which is preliminary data.</text>
</comment>
<evidence type="ECO:0000313" key="3">
    <source>
        <dbReference type="Proteomes" id="UP000054399"/>
    </source>
</evidence>
<dbReference type="Gene3D" id="3.90.1300.10">
    <property type="entry name" value="Amidase signature (AS) domain"/>
    <property type="match status" value="1"/>
</dbReference>
<dbReference type="RefSeq" id="XP_066611206.1">
    <property type="nucleotide sequence ID" value="XM_066760934.1"/>
</dbReference>